<organism evidence="2 3">
    <name type="scientific">Candidatus Yanofskybacteria bacterium CG10_big_fil_rev_8_21_14_0_10_37_15</name>
    <dbReference type="NCBI Taxonomy" id="1975097"/>
    <lineage>
        <taxon>Bacteria</taxon>
        <taxon>Candidatus Yanofskyibacteriota</taxon>
    </lineage>
</organism>
<proteinExistence type="predicted"/>
<dbReference type="EMBL" id="PCXP01000015">
    <property type="protein sequence ID" value="PIR41952.1"/>
    <property type="molecule type" value="Genomic_DNA"/>
</dbReference>
<comment type="caution">
    <text evidence="2">The sequence shown here is derived from an EMBL/GenBank/DDBJ whole genome shotgun (WGS) entry which is preliminary data.</text>
</comment>
<protein>
    <submittedName>
        <fullName evidence="2">Uncharacterized protein</fullName>
    </submittedName>
</protein>
<evidence type="ECO:0000313" key="3">
    <source>
        <dbReference type="Proteomes" id="UP000230208"/>
    </source>
</evidence>
<gene>
    <name evidence="2" type="ORF">COV30_01030</name>
</gene>
<sequence>MLNKYELESVDRLYEYAVSEEADKEGGLDVNDDIEEDEEDEEEEKEDENDDNEEDEEDSSDKNN</sequence>
<name>A0A2H0R602_9BACT</name>
<feature type="region of interest" description="Disordered" evidence="1">
    <location>
        <begin position="18"/>
        <end position="64"/>
    </location>
</feature>
<accession>A0A2H0R602</accession>
<dbReference type="Proteomes" id="UP000230208">
    <property type="component" value="Unassembled WGS sequence"/>
</dbReference>
<dbReference type="AlphaFoldDB" id="A0A2H0R602"/>
<reference evidence="2 3" key="1">
    <citation type="submission" date="2017-09" db="EMBL/GenBank/DDBJ databases">
        <title>Depth-based differentiation of microbial function through sediment-hosted aquifers and enrichment of novel symbionts in the deep terrestrial subsurface.</title>
        <authorList>
            <person name="Probst A.J."/>
            <person name="Ladd B."/>
            <person name="Jarett J.K."/>
            <person name="Geller-Mcgrath D.E."/>
            <person name="Sieber C.M."/>
            <person name="Emerson J.B."/>
            <person name="Anantharaman K."/>
            <person name="Thomas B.C."/>
            <person name="Malmstrom R."/>
            <person name="Stieglmeier M."/>
            <person name="Klingl A."/>
            <person name="Woyke T."/>
            <person name="Ryan C.M."/>
            <person name="Banfield J.F."/>
        </authorList>
    </citation>
    <scope>NUCLEOTIDE SEQUENCE [LARGE SCALE GENOMIC DNA]</scope>
    <source>
        <strain evidence="2">CG10_big_fil_rev_8_21_14_0_10_37_15</strain>
    </source>
</reference>
<evidence type="ECO:0000313" key="2">
    <source>
        <dbReference type="EMBL" id="PIR41952.1"/>
    </source>
</evidence>
<evidence type="ECO:0000256" key="1">
    <source>
        <dbReference type="SAM" id="MobiDB-lite"/>
    </source>
</evidence>
<feature type="compositionally biased region" description="Acidic residues" evidence="1">
    <location>
        <begin position="30"/>
        <end position="64"/>
    </location>
</feature>